<dbReference type="AlphaFoldDB" id="A0A8K2A007"/>
<feature type="signal peptide" evidence="1">
    <location>
        <begin position="1"/>
        <end position="20"/>
    </location>
</feature>
<evidence type="ECO:0000256" key="1">
    <source>
        <dbReference type="SAM" id="SignalP"/>
    </source>
</evidence>
<dbReference type="RefSeq" id="WP_161825720.1">
    <property type="nucleotide sequence ID" value="NZ_WVIC01000023.1"/>
</dbReference>
<feature type="chain" id="PRO_5035464354" evidence="1">
    <location>
        <begin position="21"/>
        <end position="149"/>
    </location>
</feature>
<dbReference type="EMBL" id="WVIC01000023">
    <property type="protein sequence ID" value="NCJ07242.1"/>
    <property type="molecule type" value="Genomic_DNA"/>
</dbReference>
<sequence length="149" mass="15784">MCFGCVTLSAFTLLIPVADAPQPSNVPVLNAPAAKITQTQSMDSVPRFRAAIAQMIVAASQAPDAEIVHEELTSIHANLEGITDIAQAQDIVDDGMDILAQRVLAAPNADALIDLLYDLQTGSLTPQAQLRLPTSTLLSSNHPAWGWLS</sequence>
<comment type="caution">
    <text evidence="2">The sequence shown here is derived from an EMBL/GenBank/DDBJ whole genome shotgun (WGS) entry which is preliminary data.</text>
</comment>
<accession>A0A8K2A007</accession>
<proteinExistence type="predicted"/>
<name>A0A8K2A007_9CYAN</name>
<keyword evidence="1" id="KW-0732">Signal</keyword>
<organism evidence="2 3">
    <name type="scientific">Petrachloros mirabilis ULC683</name>
    <dbReference type="NCBI Taxonomy" id="2781853"/>
    <lineage>
        <taxon>Bacteria</taxon>
        <taxon>Bacillati</taxon>
        <taxon>Cyanobacteriota</taxon>
        <taxon>Cyanophyceae</taxon>
        <taxon>Synechococcales</taxon>
        <taxon>Petrachlorosaceae</taxon>
        <taxon>Petrachloros</taxon>
        <taxon>Petrachloros mirabilis</taxon>
    </lineage>
</organism>
<reference evidence="2" key="1">
    <citation type="submission" date="2019-12" db="EMBL/GenBank/DDBJ databases">
        <title>High-Quality draft genome sequences of three cyanobacteria isolated from the limestone walls of the Old Cathedral of Coimbra.</title>
        <authorList>
            <person name="Tiago I."/>
            <person name="Soares F."/>
            <person name="Portugal A."/>
        </authorList>
    </citation>
    <scope>NUCLEOTIDE SEQUENCE [LARGE SCALE GENOMIC DNA]</scope>
    <source>
        <strain evidence="2">C</strain>
    </source>
</reference>
<gene>
    <name evidence="2" type="ORF">GS597_12145</name>
</gene>
<keyword evidence="3" id="KW-1185">Reference proteome</keyword>
<evidence type="ECO:0000313" key="3">
    <source>
        <dbReference type="Proteomes" id="UP000607397"/>
    </source>
</evidence>
<dbReference type="Proteomes" id="UP000607397">
    <property type="component" value="Unassembled WGS sequence"/>
</dbReference>
<protein>
    <submittedName>
        <fullName evidence="2">Uncharacterized protein</fullName>
    </submittedName>
</protein>
<evidence type="ECO:0000313" key="2">
    <source>
        <dbReference type="EMBL" id="NCJ07242.1"/>
    </source>
</evidence>